<keyword evidence="1" id="KW-0732">Signal</keyword>
<protein>
    <recommendedName>
        <fullName evidence="4">Lysine-specific metallo-endopeptidase domain-containing protein</fullName>
    </recommendedName>
</protein>
<reference evidence="2 3" key="1">
    <citation type="submission" date="2015-03" db="EMBL/GenBank/DDBJ databases">
        <authorList>
            <person name="Lepp D."/>
            <person name="Hassan Y.I."/>
            <person name="Li X.-Z."/>
            <person name="Zhou T."/>
        </authorList>
    </citation>
    <scope>NUCLEOTIDE SEQUENCE [LARGE SCALE GENOMIC DNA]</scope>
    <source>
        <strain evidence="2 3">E84</strain>
    </source>
</reference>
<evidence type="ECO:0000313" key="3">
    <source>
        <dbReference type="Proteomes" id="UP000033411"/>
    </source>
</evidence>
<dbReference type="AlphaFoldDB" id="A0A0F5QAZ5"/>
<feature type="signal peptide" evidence="1">
    <location>
        <begin position="1"/>
        <end position="27"/>
    </location>
</feature>
<dbReference type="EMBL" id="LANJ01000016">
    <property type="protein sequence ID" value="KKC37903.1"/>
    <property type="molecule type" value="Genomic_DNA"/>
</dbReference>
<dbReference type="GO" id="GO:0008237">
    <property type="term" value="F:metallopeptidase activity"/>
    <property type="evidence" value="ECO:0007669"/>
    <property type="project" value="InterPro"/>
</dbReference>
<evidence type="ECO:0000256" key="1">
    <source>
        <dbReference type="SAM" id="SignalP"/>
    </source>
</evidence>
<evidence type="ECO:0008006" key="4">
    <source>
        <dbReference type="Google" id="ProtNLM"/>
    </source>
</evidence>
<evidence type="ECO:0000313" key="2">
    <source>
        <dbReference type="EMBL" id="KKC37903.1"/>
    </source>
</evidence>
<accession>A0A0F5QAZ5</accession>
<name>A0A0F5QAZ5_9HYPH</name>
<feature type="chain" id="PRO_5002494564" description="Lysine-specific metallo-endopeptidase domain-containing protein" evidence="1">
    <location>
        <begin position="28"/>
        <end position="182"/>
    </location>
</feature>
<dbReference type="PATRIC" id="fig|1293439.3.peg.1488"/>
<gene>
    <name evidence="2" type="ORF">WH87_09560</name>
</gene>
<dbReference type="Proteomes" id="UP000033411">
    <property type="component" value="Unassembled WGS sequence"/>
</dbReference>
<organism evidence="2 3">
    <name type="scientific">Devosia epidermidihirudinis</name>
    <dbReference type="NCBI Taxonomy" id="1293439"/>
    <lineage>
        <taxon>Bacteria</taxon>
        <taxon>Pseudomonadati</taxon>
        <taxon>Pseudomonadota</taxon>
        <taxon>Alphaproteobacteria</taxon>
        <taxon>Hyphomicrobiales</taxon>
        <taxon>Devosiaceae</taxon>
        <taxon>Devosia</taxon>
    </lineage>
</organism>
<proteinExistence type="predicted"/>
<comment type="caution">
    <text evidence="2">The sequence shown here is derived from an EMBL/GenBank/DDBJ whole genome shotgun (WGS) entry which is preliminary data.</text>
</comment>
<dbReference type="Gene3D" id="3.40.390.10">
    <property type="entry name" value="Collagenase (Catalytic Domain)"/>
    <property type="match status" value="1"/>
</dbReference>
<dbReference type="InterPro" id="IPR024079">
    <property type="entry name" value="MetalloPept_cat_dom_sf"/>
</dbReference>
<keyword evidence="3" id="KW-1185">Reference proteome</keyword>
<sequence length="182" mass="19649">MEPARMKRLLAALSLAVALLLSGKAMAQQQAMLDEAFRAAQKTFERALPGMGETQFGVDIDDYGNALLAKRFTSSHWKGAVTLKTEMGDGKGSCSRFAAFVRIPPNQGVVTLVLCPQFFTKGADALRELTILHEMVHVVAGPDECRAMALAALIQQRATGKFTPVDGYWTASGCEGGRFKLP</sequence>